<dbReference type="InterPro" id="IPR023346">
    <property type="entry name" value="Lysozyme-like_dom_sf"/>
</dbReference>
<gene>
    <name evidence="1" type="ORF">DDE19_08390</name>
</gene>
<dbReference type="AlphaFoldDB" id="A0A3N9XZ12"/>
<feature type="non-terminal residue" evidence="1">
    <location>
        <position position="356"/>
    </location>
</feature>
<dbReference type="OrthoDB" id="9815778at2"/>
<dbReference type="Gene3D" id="1.10.530.10">
    <property type="match status" value="2"/>
</dbReference>
<protein>
    <recommendedName>
        <fullName evidence="3">Lytic transglycosylase</fullName>
    </recommendedName>
</protein>
<evidence type="ECO:0000313" key="2">
    <source>
        <dbReference type="Proteomes" id="UP000278981"/>
    </source>
</evidence>
<organism evidence="1 2">
    <name type="scientific">Micromonospora ureilytica</name>
    <dbReference type="NCBI Taxonomy" id="709868"/>
    <lineage>
        <taxon>Bacteria</taxon>
        <taxon>Bacillati</taxon>
        <taxon>Actinomycetota</taxon>
        <taxon>Actinomycetes</taxon>
        <taxon>Micromonosporales</taxon>
        <taxon>Micromonosporaceae</taxon>
        <taxon>Micromonospora</taxon>
    </lineage>
</organism>
<dbReference type="EMBL" id="QDGB01000197">
    <property type="protein sequence ID" value="RQX18295.1"/>
    <property type="molecule type" value="Genomic_DNA"/>
</dbReference>
<name>A0A3N9XZ12_9ACTN</name>
<reference evidence="1 2" key="1">
    <citation type="submission" date="2018-04" db="EMBL/GenBank/DDBJ databases">
        <title>Micromonosporas from Atacama Desert.</title>
        <authorList>
            <person name="Carro L."/>
            <person name="Klenk H.-P."/>
            <person name="Goodfellow M."/>
        </authorList>
    </citation>
    <scope>NUCLEOTIDE SEQUENCE [LARGE SCALE GENOMIC DNA]</scope>
    <source>
        <strain evidence="1 2">LB19</strain>
    </source>
</reference>
<proteinExistence type="predicted"/>
<accession>A0A3N9XZ12</accession>
<dbReference type="SUPFAM" id="SSF53955">
    <property type="entry name" value="Lysozyme-like"/>
    <property type="match status" value="2"/>
</dbReference>
<comment type="caution">
    <text evidence="1">The sequence shown here is derived from an EMBL/GenBank/DDBJ whole genome shotgun (WGS) entry which is preliminary data.</text>
</comment>
<dbReference type="Proteomes" id="UP000278981">
    <property type="component" value="Unassembled WGS sequence"/>
</dbReference>
<evidence type="ECO:0008006" key="3">
    <source>
        <dbReference type="Google" id="ProtNLM"/>
    </source>
</evidence>
<evidence type="ECO:0000313" key="1">
    <source>
        <dbReference type="EMBL" id="RQX18295.1"/>
    </source>
</evidence>
<sequence length="356" mass="36521">MTTVPRTIRPWFSRAPRRVVAAAAAGLAVVFAAIAAIGWGVASARDQLIGGAVSDEQLAAIVAAARSCPMLTPARLAGQLMAESELAPRAKDTASGGTGIAGLDNQDWKLWKPWPNAERSDSSANIVALAHQVCDYSGKLRLANIAGDSWRLSVAAFHSGPESVTASRGVPPDAVDYVDEVSGYAAYYGKRAQFGGPGGVAPTGPTVDAKGVPAGYVNLIVRAGSVCQGVTPPAVAAQLMALSGFDPNLLGSVGQRGIAQFLPEVWQAYGPSKASAWDPAVAIPALGATMCAMAGELSLLEGDPYLLALAAYRSGPTAVRESGGIPDGGTKAFLKSVKSLTDFYALDGRLVVGTKT</sequence>